<dbReference type="SUPFAM" id="SSF52151">
    <property type="entry name" value="FabD/lysophospholipase-like"/>
    <property type="match status" value="1"/>
</dbReference>
<feature type="active site" description="Nucleophile" evidence="4">
    <location>
        <position position="51"/>
    </location>
</feature>
<proteinExistence type="predicted"/>
<dbReference type="RefSeq" id="WP_244512387.1">
    <property type="nucleotide sequence ID" value="NZ_FNJC01000002.1"/>
</dbReference>
<evidence type="ECO:0000256" key="4">
    <source>
        <dbReference type="PROSITE-ProRule" id="PRU01161"/>
    </source>
</evidence>
<feature type="active site" description="Proton acceptor" evidence="4">
    <location>
        <position position="180"/>
    </location>
</feature>
<evidence type="ECO:0000256" key="2">
    <source>
        <dbReference type="ARBA" id="ARBA00022963"/>
    </source>
</evidence>
<evidence type="ECO:0000256" key="1">
    <source>
        <dbReference type="ARBA" id="ARBA00022801"/>
    </source>
</evidence>
<protein>
    <submittedName>
        <fullName evidence="7">NTE family protein</fullName>
    </submittedName>
</protein>
<accession>A0A1H0LW53</accession>
<gene>
    <name evidence="7" type="ORF">SAMN04488061_1485</name>
</gene>
<feature type="compositionally biased region" description="Basic and acidic residues" evidence="5">
    <location>
        <begin position="298"/>
        <end position="309"/>
    </location>
</feature>
<evidence type="ECO:0000256" key="5">
    <source>
        <dbReference type="SAM" id="MobiDB-lite"/>
    </source>
</evidence>
<dbReference type="Proteomes" id="UP000198795">
    <property type="component" value="Unassembled WGS sequence"/>
</dbReference>
<feature type="short sequence motif" description="GXSXG" evidence="4">
    <location>
        <begin position="49"/>
        <end position="53"/>
    </location>
</feature>
<dbReference type="Pfam" id="PF01734">
    <property type="entry name" value="Patatin"/>
    <property type="match status" value="1"/>
</dbReference>
<dbReference type="EMBL" id="FNJC01000002">
    <property type="protein sequence ID" value="SDO72323.1"/>
    <property type="molecule type" value="Genomic_DNA"/>
</dbReference>
<organism evidence="7 8">
    <name type="scientific">Filomicrobium insigne</name>
    <dbReference type="NCBI Taxonomy" id="418854"/>
    <lineage>
        <taxon>Bacteria</taxon>
        <taxon>Pseudomonadati</taxon>
        <taxon>Pseudomonadota</taxon>
        <taxon>Alphaproteobacteria</taxon>
        <taxon>Hyphomicrobiales</taxon>
        <taxon>Hyphomicrobiaceae</taxon>
        <taxon>Filomicrobium</taxon>
    </lineage>
</organism>
<feature type="short sequence motif" description="GXGXXG" evidence="4">
    <location>
        <begin position="22"/>
        <end position="27"/>
    </location>
</feature>
<dbReference type="PANTHER" id="PTHR14226:SF29">
    <property type="entry name" value="NEUROPATHY TARGET ESTERASE SWS"/>
    <property type="match status" value="1"/>
</dbReference>
<feature type="domain" description="PNPLA" evidence="6">
    <location>
        <begin position="18"/>
        <end position="193"/>
    </location>
</feature>
<evidence type="ECO:0000313" key="7">
    <source>
        <dbReference type="EMBL" id="SDO72323.1"/>
    </source>
</evidence>
<name>A0A1H0LW53_9HYPH</name>
<keyword evidence="3 4" id="KW-0443">Lipid metabolism</keyword>
<evidence type="ECO:0000259" key="6">
    <source>
        <dbReference type="PROSITE" id="PS51635"/>
    </source>
</evidence>
<dbReference type="Gene3D" id="3.40.1090.10">
    <property type="entry name" value="Cytosolic phospholipase A2 catalytic domain"/>
    <property type="match status" value="2"/>
</dbReference>
<feature type="short sequence motif" description="DGA/G" evidence="4">
    <location>
        <begin position="180"/>
        <end position="182"/>
    </location>
</feature>
<keyword evidence="8" id="KW-1185">Reference proteome</keyword>
<dbReference type="InterPro" id="IPR002641">
    <property type="entry name" value="PNPLA_dom"/>
</dbReference>
<reference evidence="7 8" key="1">
    <citation type="submission" date="2016-10" db="EMBL/GenBank/DDBJ databases">
        <authorList>
            <person name="Varghese N."/>
            <person name="Submissions S."/>
        </authorList>
    </citation>
    <scope>NUCLEOTIDE SEQUENCE [LARGE SCALE GENOMIC DNA]</scope>
    <source>
        <strain evidence="7 8">CGMCC 1.6497</strain>
    </source>
</reference>
<evidence type="ECO:0000256" key="3">
    <source>
        <dbReference type="ARBA" id="ARBA00023098"/>
    </source>
</evidence>
<comment type="caution">
    <text evidence="7">The sequence shown here is derived from an EMBL/GenBank/DDBJ whole genome shotgun (WGS) entry which is preliminary data.</text>
</comment>
<dbReference type="PROSITE" id="PS51635">
    <property type="entry name" value="PNPLA"/>
    <property type="match status" value="1"/>
</dbReference>
<keyword evidence="1 4" id="KW-0378">Hydrolase</keyword>
<evidence type="ECO:0000313" key="8">
    <source>
        <dbReference type="Proteomes" id="UP000198795"/>
    </source>
</evidence>
<dbReference type="InterPro" id="IPR016035">
    <property type="entry name" value="Acyl_Trfase/lysoPLipase"/>
</dbReference>
<keyword evidence="2 4" id="KW-0442">Lipid degradation</keyword>
<dbReference type="PANTHER" id="PTHR14226">
    <property type="entry name" value="NEUROPATHY TARGET ESTERASE/SWISS CHEESE D.MELANOGASTER"/>
    <property type="match status" value="1"/>
</dbReference>
<feature type="region of interest" description="Disordered" evidence="5">
    <location>
        <begin position="287"/>
        <end position="309"/>
    </location>
</feature>
<dbReference type="InterPro" id="IPR050301">
    <property type="entry name" value="NTE"/>
</dbReference>
<sequence>MTTSLSSRDLTRAPRIGLALGGGGARGLAHILMLEVFDEMGLRPQLIAGTSIGAIFGAAYASGYTAAQIRAHTEEILKSRLEILRQAFSARQEPLQRFMNVFQLRSSIFNAEALLDLIMPPRTAADFASLEIPLKVIASEFSEQKQMVLSEGPLLQAVAASMALPGLFTPVEIDGAILLDGGLVNPLPFDVLAEDTDITIAINVTGAGRVASEGKPSAFEAIVTSLQILQQSIVREKVRTRKPDILIDVEVGNFHVLEFHKLDKVLEAAAPAKARLRQQLERILFAEPADVSEPDPEPQPKLEEPEPARRARLAERLLGRR</sequence>